<keyword evidence="1" id="KW-0812">Transmembrane</keyword>
<accession>A0A9D9DNA4</accession>
<gene>
    <name evidence="2" type="ORF">IAC76_05730</name>
</gene>
<reference evidence="2" key="1">
    <citation type="submission" date="2020-10" db="EMBL/GenBank/DDBJ databases">
        <authorList>
            <person name="Gilroy R."/>
        </authorList>
    </citation>
    <scope>NUCLEOTIDE SEQUENCE</scope>
    <source>
        <strain evidence="2">10192</strain>
    </source>
</reference>
<reference evidence="2" key="2">
    <citation type="journal article" date="2021" name="PeerJ">
        <title>Extensive microbial diversity within the chicken gut microbiome revealed by metagenomics and culture.</title>
        <authorList>
            <person name="Gilroy R."/>
            <person name="Ravi A."/>
            <person name="Getino M."/>
            <person name="Pursley I."/>
            <person name="Horton D.L."/>
            <person name="Alikhan N.F."/>
            <person name="Baker D."/>
            <person name="Gharbi K."/>
            <person name="Hall N."/>
            <person name="Watson M."/>
            <person name="Adriaenssens E.M."/>
            <person name="Foster-Nyarko E."/>
            <person name="Jarju S."/>
            <person name="Secka A."/>
            <person name="Antonio M."/>
            <person name="Oren A."/>
            <person name="Chaudhuri R.R."/>
            <person name="La Ragione R."/>
            <person name="Hildebrand F."/>
            <person name="Pallen M.J."/>
        </authorList>
    </citation>
    <scope>NUCLEOTIDE SEQUENCE</scope>
    <source>
        <strain evidence="2">10192</strain>
    </source>
</reference>
<keyword evidence="1" id="KW-0472">Membrane</keyword>
<protein>
    <submittedName>
        <fullName evidence="2">Uncharacterized protein</fullName>
    </submittedName>
</protein>
<organism evidence="2 3">
    <name type="scientific">Candidatus Scatousia excrementipullorum</name>
    <dbReference type="NCBI Taxonomy" id="2840936"/>
    <lineage>
        <taxon>Bacteria</taxon>
        <taxon>Candidatus Scatousia</taxon>
    </lineage>
</organism>
<keyword evidence="1" id="KW-1133">Transmembrane helix</keyword>
<sequence length="258" mass="29123">MKVNNIINISFQNGINKSNQVNEGKKQPSNIVQPNEEKNKYMTAKKILPYAAGTVGIITLIALTVAAVKRGRVPRPAETLKGSLLQEDVQTSIKPEYLFHMTSKENYDSICADGVIRKSVFGDGVFLSDKDTIKNKYDDITLERMIKWYGGYMPQQGGPVSDSHKVVILRMQVKPEEESLYKWRPIKLLGADNSGLTDEWINFTDIGKEELNALWSRPVEFLHCGEIPASKCEKIAEIDLAMLPRENFVSRFKELTNV</sequence>
<comment type="caution">
    <text evidence="2">The sequence shown here is derived from an EMBL/GenBank/DDBJ whole genome shotgun (WGS) entry which is preliminary data.</text>
</comment>
<evidence type="ECO:0000256" key="1">
    <source>
        <dbReference type="SAM" id="Phobius"/>
    </source>
</evidence>
<dbReference type="EMBL" id="JADIND010000118">
    <property type="protein sequence ID" value="MBO8430869.1"/>
    <property type="molecule type" value="Genomic_DNA"/>
</dbReference>
<dbReference type="Proteomes" id="UP000823632">
    <property type="component" value="Unassembled WGS sequence"/>
</dbReference>
<proteinExistence type="predicted"/>
<name>A0A9D9DNA4_9BACT</name>
<evidence type="ECO:0000313" key="2">
    <source>
        <dbReference type="EMBL" id="MBO8430869.1"/>
    </source>
</evidence>
<dbReference type="AlphaFoldDB" id="A0A9D9DNA4"/>
<evidence type="ECO:0000313" key="3">
    <source>
        <dbReference type="Proteomes" id="UP000823632"/>
    </source>
</evidence>
<feature type="transmembrane region" description="Helical" evidence="1">
    <location>
        <begin position="47"/>
        <end position="68"/>
    </location>
</feature>